<protein>
    <recommendedName>
        <fullName evidence="2">Nucleolar protein Dnt1-like N-terminal domain-containing protein</fullName>
    </recommendedName>
</protein>
<dbReference type="OrthoDB" id="4227586at2759"/>
<evidence type="ECO:0000256" key="1">
    <source>
        <dbReference type="SAM" id="MobiDB-lite"/>
    </source>
</evidence>
<feature type="compositionally biased region" description="Pro residues" evidence="1">
    <location>
        <begin position="484"/>
        <end position="494"/>
    </location>
</feature>
<feature type="compositionally biased region" description="Basic and acidic residues" evidence="1">
    <location>
        <begin position="540"/>
        <end position="550"/>
    </location>
</feature>
<gene>
    <name evidence="3" type="ORF">BO78DRAFT_381837</name>
</gene>
<reference evidence="3 4" key="1">
    <citation type="submission" date="2018-02" db="EMBL/GenBank/DDBJ databases">
        <title>The genomes of Aspergillus section Nigri reveals drivers in fungal speciation.</title>
        <authorList>
            <consortium name="DOE Joint Genome Institute"/>
            <person name="Vesth T.C."/>
            <person name="Nybo J."/>
            <person name="Theobald S."/>
            <person name="Brandl J."/>
            <person name="Frisvad J.C."/>
            <person name="Nielsen K.F."/>
            <person name="Lyhne E.K."/>
            <person name="Kogle M.E."/>
            <person name="Kuo A."/>
            <person name="Riley R."/>
            <person name="Clum A."/>
            <person name="Nolan M."/>
            <person name="Lipzen A."/>
            <person name="Salamov A."/>
            <person name="Henrissat B."/>
            <person name="Wiebenga A."/>
            <person name="De vries R.P."/>
            <person name="Grigoriev I.V."/>
            <person name="Mortensen U.H."/>
            <person name="Andersen M.R."/>
            <person name="Baker S.E."/>
        </authorList>
    </citation>
    <scope>NUCLEOTIDE SEQUENCE [LARGE SCALE GENOMIC DNA]</scope>
    <source>
        <strain evidence="3 4">CBS 121057</strain>
    </source>
</reference>
<feature type="compositionally biased region" description="Polar residues" evidence="1">
    <location>
        <begin position="729"/>
        <end position="754"/>
    </location>
</feature>
<feature type="region of interest" description="Disordered" evidence="1">
    <location>
        <begin position="178"/>
        <end position="471"/>
    </location>
</feature>
<feature type="compositionally biased region" description="Polar residues" evidence="1">
    <location>
        <begin position="762"/>
        <end position="779"/>
    </location>
</feature>
<dbReference type="Proteomes" id="UP000248423">
    <property type="component" value="Unassembled WGS sequence"/>
</dbReference>
<feature type="compositionally biased region" description="Polar residues" evidence="1">
    <location>
        <begin position="868"/>
        <end position="881"/>
    </location>
</feature>
<dbReference type="EMBL" id="KZ826315">
    <property type="protein sequence ID" value="PYI12685.1"/>
    <property type="molecule type" value="Genomic_DNA"/>
</dbReference>
<feature type="compositionally biased region" description="Acidic residues" evidence="1">
    <location>
        <begin position="838"/>
        <end position="848"/>
    </location>
</feature>
<feature type="region of interest" description="Disordered" evidence="1">
    <location>
        <begin position="483"/>
        <end position="600"/>
    </location>
</feature>
<feature type="compositionally biased region" description="Basic and acidic residues" evidence="1">
    <location>
        <begin position="223"/>
        <end position="232"/>
    </location>
</feature>
<name>A0A319EW27_ASPSB</name>
<feature type="compositionally biased region" description="Acidic residues" evidence="1">
    <location>
        <begin position="944"/>
        <end position="953"/>
    </location>
</feature>
<feature type="compositionally biased region" description="Basic and acidic residues" evidence="1">
    <location>
        <begin position="678"/>
        <end position="688"/>
    </location>
</feature>
<dbReference type="VEuPathDB" id="FungiDB:BO78DRAFT_381837"/>
<feature type="compositionally biased region" description="Polar residues" evidence="1">
    <location>
        <begin position="562"/>
        <end position="576"/>
    </location>
</feature>
<feature type="compositionally biased region" description="Acidic residues" evidence="1">
    <location>
        <begin position="336"/>
        <end position="350"/>
    </location>
</feature>
<proteinExistence type="predicted"/>
<dbReference type="AlphaFoldDB" id="A0A319EW27"/>
<feature type="region of interest" description="Disordered" evidence="1">
    <location>
        <begin position="678"/>
        <end position="965"/>
    </location>
</feature>
<keyword evidence="4" id="KW-1185">Reference proteome</keyword>
<accession>A0A319EW27</accession>
<feature type="compositionally biased region" description="Polar residues" evidence="1">
    <location>
        <begin position="512"/>
        <end position="523"/>
    </location>
</feature>
<feature type="compositionally biased region" description="Basic and acidic residues" evidence="1">
    <location>
        <begin position="581"/>
        <end position="590"/>
    </location>
</feature>
<feature type="compositionally biased region" description="Low complexity" evidence="1">
    <location>
        <begin position="813"/>
        <end position="822"/>
    </location>
</feature>
<evidence type="ECO:0000259" key="2">
    <source>
        <dbReference type="Pfam" id="PF10407"/>
    </source>
</evidence>
<organism evidence="3 4">
    <name type="scientific">Aspergillus sclerotiicarbonarius (strain CBS 121057 / IBT 28362)</name>
    <dbReference type="NCBI Taxonomy" id="1448318"/>
    <lineage>
        <taxon>Eukaryota</taxon>
        <taxon>Fungi</taxon>
        <taxon>Dikarya</taxon>
        <taxon>Ascomycota</taxon>
        <taxon>Pezizomycotina</taxon>
        <taxon>Eurotiomycetes</taxon>
        <taxon>Eurotiomycetidae</taxon>
        <taxon>Eurotiales</taxon>
        <taxon>Aspergillaceae</taxon>
        <taxon>Aspergillus</taxon>
        <taxon>Aspergillus subgen. Circumdati</taxon>
    </lineage>
</organism>
<dbReference type="InterPro" id="IPR018844">
    <property type="entry name" value="Dnt1-like_N"/>
</dbReference>
<feature type="compositionally biased region" description="Basic and acidic residues" evidence="1">
    <location>
        <begin position="200"/>
        <end position="216"/>
    </location>
</feature>
<feature type="compositionally biased region" description="Polar residues" evidence="1">
    <location>
        <begin position="889"/>
        <end position="900"/>
    </location>
</feature>
<feature type="compositionally biased region" description="Low complexity" evidence="1">
    <location>
        <begin position="184"/>
        <end position="198"/>
    </location>
</feature>
<feature type="compositionally biased region" description="Low complexity" evidence="1">
    <location>
        <begin position="268"/>
        <end position="284"/>
    </location>
</feature>
<dbReference type="Pfam" id="PF10407">
    <property type="entry name" value="Cytokin_check_N"/>
    <property type="match status" value="1"/>
</dbReference>
<feature type="compositionally biased region" description="Polar residues" evidence="1">
    <location>
        <begin position="706"/>
        <end position="717"/>
    </location>
</feature>
<sequence length="965" mass="104758">MVFLRLRVKVYPREQVAPTPSFSFRAILGDRDRDDASRSTNGSTAGKPATFLLVLEKPEEITMGGLAGLIQEKWKKLRPKADPLDIKKLLDDNHEADDLDADMTVAEVFVDNGRARQDSSDQRATVRVMQKPGQYAPVRFPSVTQDWDAAAQNFERQIQIKKEAVKAAMDQIPTIAEEENIDFSNSESASRPSSAWGSYENRRSEIPVSSVEKDEVPGSPAPWEKKSHVHEEDSQDQTGSTIAATPLQKRMVSQELGDSPAHSPTPKAQSASSRHGSSQGSARRPIVKEATEAKPSATREVGSADGSLSPLSIRQPLQRRHVHEPQPPIPVVVESGESEDEESDENDENVEPQPAAEDQPRNGDVVMHDAGATAMQEAHQSNNSSSRKRKLTPDIFEPSKEPRLAKPASTQNGDQAAEKSIVTPEVSPPTPRKRVRAPSFGFGRRLPFSGRAPSEPPKPGLGLGITKSPPNKRHIHLTQVSAIPAPPNFLPPNGTPEILSSSAPTLRRGSVSLPQFSTPSKLQTPIDKVKVLHSALRKSSPAERPSERRSVSFADEDEVLCTGSQPAPKSNPQSASKVRAKATDTNRRTSDSSSMVFPASVPKERLDQLLEEANRKVEQDKRFEEEFKAKIKTAREQKADPQYIRKLTEMSNAWTAYKKAEKEGRQAKLETHRIKFESQRREVEKLEASLKTTKPAPVSPKPRPLTNGQGSQKSTPRSHPDEVSIVVPTPQSAKAANGPKSTPASTGKTTQVQARTRPISKATASPKTVASEPPQSSLASDGLDLPPMGRTVYRAGSAKPNGTPVRPTPVKSPQQAKPAIQAKPPPQAPVEVSSDSDSSSESESESESESGSGSGSEDEPISKPSPRKTASSPTKANSTTPAELPASQPAPQTWARPSSATRTTRTTLKSLIQHQKKELEAKTQPRRAANSQPRKRNMFSPPSDSEDESESESESSSSDSDSDSD</sequence>
<dbReference type="STRING" id="1448318.A0A319EW27"/>
<evidence type="ECO:0000313" key="3">
    <source>
        <dbReference type="EMBL" id="PYI12685.1"/>
    </source>
</evidence>
<evidence type="ECO:0000313" key="4">
    <source>
        <dbReference type="Proteomes" id="UP000248423"/>
    </source>
</evidence>
<feature type="domain" description="Nucleolar protein Dnt1-like N-terminal" evidence="2">
    <location>
        <begin position="53"/>
        <end position="113"/>
    </location>
</feature>